<dbReference type="AlphaFoldDB" id="A0A2T7PJ42"/>
<name>A0A2T7PJ42_POMCA</name>
<dbReference type="Gene3D" id="1.20.1070.10">
    <property type="entry name" value="Rhodopsin 7-helix transmembrane proteins"/>
    <property type="match status" value="1"/>
</dbReference>
<feature type="transmembrane region" description="Helical" evidence="1">
    <location>
        <begin position="32"/>
        <end position="54"/>
    </location>
</feature>
<evidence type="ECO:0000313" key="3">
    <source>
        <dbReference type="Proteomes" id="UP000245119"/>
    </source>
</evidence>
<dbReference type="EMBL" id="PZQS01000003">
    <property type="protein sequence ID" value="PVD33453.1"/>
    <property type="molecule type" value="Genomic_DNA"/>
</dbReference>
<protein>
    <submittedName>
        <fullName evidence="2">Uncharacterized protein</fullName>
    </submittedName>
</protein>
<feature type="transmembrane region" description="Helical" evidence="1">
    <location>
        <begin position="275"/>
        <end position="296"/>
    </location>
</feature>
<gene>
    <name evidence="2" type="ORF">C0Q70_04709</name>
</gene>
<evidence type="ECO:0000256" key="1">
    <source>
        <dbReference type="SAM" id="Phobius"/>
    </source>
</evidence>
<reference evidence="2 3" key="1">
    <citation type="submission" date="2018-04" db="EMBL/GenBank/DDBJ databases">
        <title>The genome of golden apple snail Pomacea canaliculata provides insight into stress tolerance and invasive adaptation.</title>
        <authorList>
            <person name="Liu C."/>
            <person name="Liu B."/>
            <person name="Ren Y."/>
            <person name="Zhang Y."/>
            <person name="Wang H."/>
            <person name="Li S."/>
            <person name="Jiang F."/>
            <person name="Yin L."/>
            <person name="Zhang G."/>
            <person name="Qian W."/>
            <person name="Fan W."/>
        </authorList>
    </citation>
    <scope>NUCLEOTIDE SEQUENCE [LARGE SCALE GENOMIC DNA]</scope>
    <source>
        <strain evidence="2">SZHN2017</strain>
        <tissue evidence="2">Muscle</tissue>
    </source>
</reference>
<keyword evidence="1" id="KW-0472">Membrane</keyword>
<accession>A0A2T7PJ42</accession>
<comment type="caution">
    <text evidence="2">The sequence shown here is derived from an EMBL/GenBank/DDBJ whole genome shotgun (WGS) entry which is preliminary data.</text>
</comment>
<sequence length="333" mass="36949">MTVSFGDDQVFGKRCEITDRFTGTAHRIAERWTLMLSLALGVLIMISSYVHIGYQLYRQKKRREIALYMELQGKFRKEEDKNWKGFLAKVTEDQEVKVKTKDASSGFISEDFVELSKDVKTTTSEFLLSQKELASANMETVDTSLTVKTDVRMITVGTAATSPGVDATVPSSTVETFATSAGDHSTVTSAGDSSTVAVHLGNCDVKKTKESKSRHMGTKIQSRTTLMMFIITVTAIVAYLPYVVVAGQASEYSLLWIDVIDICHPLRRHLSPRQALYLVLVSLALSSAASFPFFPLRNIVIVKTGKDHVFGKRCDITVEFASPQLRTTESLTY</sequence>
<organism evidence="2 3">
    <name type="scientific">Pomacea canaliculata</name>
    <name type="common">Golden apple snail</name>
    <dbReference type="NCBI Taxonomy" id="400727"/>
    <lineage>
        <taxon>Eukaryota</taxon>
        <taxon>Metazoa</taxon>
        <taxon>Spiralia</taxon>
        <taxon>Lophotrochozoa</taxon>
        <taxon>Mollusca</taxon>
        <taxon>Gastropoda</taxon>
        <taxon>Caenogastropoda</taxon>
        <taxon>Architaenioglossa</taxon>
        <taxon>Ampullarioidea</taxon>
        <taxon>Ampullariidae</taxon>
        <taxon>Pomacea</taxon>
    </lineage>
</organism>
<keyword evidence="1" id="KW-0812">Transmembrane</keyword>
<keyword evidence="1" id="KW-1133">Transmembrane helix</keyword>
<dbReference type="SUPFAM" id="SSF81321">
    <property type="entry name" value="Family A G protein-coupled receptor-like"/>
    <property type="match status" value="1"/>
</dbReference>
<keyword evidence="3" id="KW-1185">Reference proteome</keyword>
<proteinExistence type="predicted"/>
<evidence type="ECO:0000313" key="2">
    <source>
        <dbReference type="EMBL" id="PVD33453.1"/>
    </source>
</evidence>
<dbReference type="OrthoDB" id="6113151at2759"/>
<feature type="transmembrane region" description="Helical" evidence="1">
    <location>
        <begin position="224"/>
        <end position="245"/>
    </location>
</feature>
<dbReference type="Proteomes" id="UP000245119">
    <property type="component" value="Linkage Group LG3"/>
</dbReference>